<dbReference type="InterPro" id="IPR004871">
    <property type="entry name" value="RSE1/DDB1/CPSF1_C"/>
</dbReference>
<comment type="caution">
    <text evidence="10">The sequence shown here is derived from an EMBL/GenBank/DDBJ whole genome shotgun (WGS) entry which is preliminary data.</text>
</comment>
<dbReference type="EMBL" id="RBNJ01009779">
    <property type="protein sequence ID" value="RUS26747.1"/>
    <property type="molecule type" value="Genomic_DNA"/>
</dbReference>
<dbReference type="Pfam" id="PF10433">
    <property type="entry name" value="Beta-prop_RSE1_1st"/>
    <property type="match status" value="1"/>
</dbReference>
<dbReference type="FunFam" id="2.130.10.10:FF:001143">
    <property type="entry name" value="Pre-mRNA-splicing factor rse-1, putative"/>
    <property type="match status" value="1"/>
</dbReference>
<dbReference type="GO" id="GO:0008380">
    <property type="term" value="P:RNA splicing"/>
    <property type="evidence" value="ECO:0007669"/>
    <property type="project" value="UniProtKB-KW"/>
</dbReference>
<dbReference type="InterPro" id="IPR015943">
    <property type="entry name" value="WD40/YVTN_repeat-like_dom_sf"/>
</dbReference>
<feature type="domain" description="RSE1/DDB1/CPSF1 second beta-propeller" evidence="9">
    <location>
        <begin position="496"/>
        <end position="808"/>
    </location>
</feature>
<evidence type="ECO:0000256" key="3">
    <source>
        <dbReference type="ARBA" id="ARBA00022728"/>
    </source>
</evidence>
<dbReference type="FunFam" id="1.10.150.910:FF:000002">
    <property type="entry name" value="Splicing factor 3B subunit 3"/>
    <property type="match status" value="1"/>
</dbReference>
<evidence type="ECO:0000256" key="6">
    <source>
        <dbReference type="ARBA" id="ARBA00038266"/>
    </source>
</evidence>
<dbReference type="InterPro" id="IPR050358">
    <property type="entry name" value="RSE1/DDB1/CFT1"/>
</dbReference>
<evidence type="ECO:0000256" key="4">
    <source>
        <dbReference type="ARBA" id="ARBA00023187"/>
    </source>
</evidence>
<comment type="similarity">
    <text evidence="6">Belongs to the RSE1 family.</text>
</comment>
<dbReference type="InterPro" id="IPR036322">
    <property type="entry name" value="WD40_repeat_dom_sf"/>
</dbReference>
<feature type="domain" description="RSE1/DDB1/CPSF1 first beta-propeller" evidence="8">
    <location>
        <begin position="13"/>
        <end position="385"/>
    </location>
</feature>
<keyword evidence="5" id="KW-0539">Nucleus</keyword>
<evidence type="ECO:0000313" key="10">
    <source>
        <dbReference type="EMBL" id="RUS26747.1"/>
    </source>
</evidence>
<dbReference type="SUPFAM" id="SSF69322">
    <property type="entry name" value="Tricorn protease domain 2"/>
    <property type="match status" value="1"/>
</dbReference>
<evidence type="ECO:0000313" key="11">
    <source>
        <dbReference type="Proteomes" id="UP000274822"/>
    </source>
</evidence>
<sequence>MFLYNLTLNPATAINQAIIGNFSGTKIQEIIVARHTRLELLRPEATTGKVHIVLAQETFGIVRSLSPFRLTGGSKGRLWGINDKRAHRTPRTMKEVEIPAYHYVVVGSDSGRIVILEYNPAKNTFDKVHQETYGKSGVRRIVPGQYLATDPKGRAVMIGAVEKQKLVYILNRDSAARLTISSPLEAHKSHTLVHSCVGLDVGFENPVFACLEVDYSEADNDATGEGFQNTEKMLTYYELDLGLNHVVRKWSDPVDPRANLLIPVPGGTDGPSGVLVCTENFISYRHQDAPEYRVPIPRRAQPLEDASRGLLICSGVVHKMKVHKQQQFFFLLQSEEGDIYKVTMEHRDGKVKAITIKYFDTVPVSAGLCILKSGFLFVASEFGNQIYWVELEERGAYMMRQGLLYSFEHLGDDPEDPEYNSSDFMQEDGDGELPLVYFKPRPLKNLAAVDELESLSPLMDSKIVNLTEEDTPQIYALSGRGARSTFRVLKHGLQVTELAVSDLPGNPSAVWTTKLKADDINDAYIVVSFANATLVLSIGETVEEVSDTGFLGSTPTLGVEQLGDDALIQIYPQGIRHIRADRRVNEWKTPGGKTVVHAATNHRQVVIALTGGELVYFELDNAGQLNEHQERKEMNAGVTALSLGDVPEGRQRSRFLAVGCDDDTVRVLSLDPDSCLESLSMQAVQGAPSSLCIVEMMDSGADRSHGTQYLNIGLTNGVLLRTVLDEVTGQLSDTRTRFIGSKAVKLFKVKVQGNKAVLALSTRPWLSYTVQARLYLTPLSYDMVEYGSGFKSEQVPEGVVAIAGSTLRYTPRHFALHQQSKNFVLIESEHNAFSPVAKQKAYEAKAEEGFEIDEDIVNLPEETFGLIRAEPGKWASLIRLLNPLTLETLQTIELEENEAAFSIAIVSFLAQQNEPFLVVGTGKDVNLAPRTCSAGFIHVYRFVEEGTKLELYHKTQVDDVPLALLGFQGRLLAGVGKALRIYDLGKRKLLRKCESKLTTWPSIPLKQSVPNCIVSLHTQGDRIVIGDIQESVHYATYKHRDNRILVFADDTQPRWLTTSIMVDYDTVAGGDKFGNFFIDRLPSATSEEVDEDPTGNRILVGGILFVRHGKPGAEDNQRLCLAVQYISHYYVGDIMTSLHRSTLVSGGREILVYTTFLGSIGVFIPFITKEDVDFFQTLEMHMRSEAPPLTGRDHLSYRSYYTPVKSVVDGDLCEGYVLLPAEKKRMIAEELDRTVQEVTKKIEDMRVRAAF</sequence>
<dbReference type="InterPro" id="IPR058543">
    <property type="entry name" value="Beta-prop_RSE1/DDB1/CPSF1_2nd"/>
</dbReference>
<comment type="subcellular location">
    <subcellularLocation>
        <location evidence="1">Nucleus</location>
    </subcellularLocation>
</comment>
<keyword evidence="4" id="KW-0508">mRNA splicing</keyword>
<dbReference type="GO" id="GO:0003676">
    <property type="term" value="F:nucleic acid binding"/>
    <property type="evidence" value="ECO:0007669"/>
    <property type="project" value="InterPro"/>
</dbReference>
<proteinExistence type="inferred from homology"/>
<gene>
    <name evidence="10" type="ORF">BC938DRAFT_484173</name>
</gene>
<dbReference type="SUPFAM" id="SSF50978">
    <property type="entry name" value="WD40 repeat-like"/>
    <property type="match status" value="1"/>
</dbReference>
<dbReference type="InterPro" id="IPR018846">
    <property type="entry name" value="Beta-prop_RSE1/DDB1/CPSF1_1st"/>
</dbReference>
<evidence type="ECO:0000259" key="7">
    <source>
        <dbReference type="Pfam" id="PF03178"/>
    </source>
</evidence>
<dbReference type="Pfam" id="PF23726">
    <property type="entry name" value="Beta-prop_RSE1_2nd"/>
    <property type="match status" value="1"/>
</dbReference>
<dbReference type="Pfam" id="PF03178">
    <property type="entry name" value="CPSF_A"/>
    <property type="match status" value="1"/>
</dbReference>
<keyword evidence="11" id="KW-1185">Reference proteome</keyword>
<protein>
    <submittedName>
        <fullName evidence="10">CPSF A subunit region-domain-containing protein</fullName>
    </submittedName>
</protein>
<reference evidence="10 11" key="1">
    <citation type="journal article" date="2018" name="New Phytol.">
        <title>Phylogenomics of Endogonaceae and evolution of mycorrhizas within Mucoromycota.</title>
        <authorList>
            <person name="Chang Y."/>
            <person name="Desiro A."/>
            <person name="Na H."/>
            <person name="Sandor L."/>
            <person name="Lipzen A."/>
            <person name="Clum A."/>
            <person name="Barry K."/>
            <person name="Grigoriev I.V."/>
            <person name="Martin F.M."/>
            <person name="Stajich J.E."/>
            <person name="Smith M.E."/>
            <person name="Bonito G."/>
            <person name="Spatafora J.W."/>
        </authorList>
    </citation>
    <scope>NUCLEOTIDE SEQUENCE [LARGE SCALE GENOMIC DNA]</scope>
    <source>
        <strain evidence="10 11">AD002</strain>
    </source>
</reference>
<dbReference type="AlphaFoldDB" id="A0A433QAD2"/>
<evidence type="ECO:0000259" key="9">
    <source>
        <dbReference type="Pfam" id="PF23726"/>
    </source>
</evidence>
<evidence type="ECO:0000259" key="8">
    <source>
        <dbReference type="Pfam" id="PF10433"/>
    </source>
</evidence>
<evidence type="ECO:0000256" key="2">
    <source>
        <dbReference type="ARBA" id="ARBA00022664"/>
    </source>
</evidence>
<dbReference type="Proteomes" id="UP000274822">
    <property type="component" value="Unassembled WGS sequence"/>
</dbReference>
<dbReference type="Gene3D" id="1.10.150.910">
    <property type="match status" value="1"/>
</dbReference>
<keyword evidence="3" id="KW-0747">Spliceosome</keyword>
<evidence type="ECO:0000256" key="5">
    <source>
        <dbReference type="ARBA" id="ARBA00023242"/>
    </source>
</evidence>
<name>A0A433QAD2_9FUNG</name>
<organism evidence="10 11">
    <name type="scientific">Jimgerdemannia flammicorona</name>
    <dbReference type="NCBI Taxonomy" id="994334"/>
    <lineage>
        <taxon>Eukaryota</taxon>
        <taxon>Fungi</taxon>
        <taxon>Fungi incertae sedis</taxon>
        <taxon>Mucoromycota</taxon>
        <taxon>Mucoromycotina</taxon>
        <taxon>Endogonomycetes</taxon>
        <taxon>Endogonales</taxon>
        <taxon>Endogonaceae</taxon>
        <taxon>Jimgerdemannia</taxon>
    </lineage>
</organism>
<dbReference type="Gene3D" id="2.130.10.10">
    <property type="entry name" value="YVTN repeat-like/Quinoprotein amine dehydrogenase"/>
    <property type="match status" value="3"/>
</dbReference>
<dbReference type="PANTHER" id="PTHR10644">
    <property type="entry name" value="DNA REPAIR/RNA PROCESSING CPSF FAMILY"/>
    <property type="match status" value="1"/>
</dbReference>
<keyword evidence="2" id="KW-0507">mRNA processing</keyword>
<dbReference type="GO" id="GO:0005681">
    <property type="term" value="C:spliceosomal complex"/>
    <property type="evidence" value="ECO:0007669"/>
    <property type="project" value="UniProtKB-KW"/>
</dbReference>
<evidence type="ECO:0000256" key="1">
    <source>
        <dbReference type="ARBA" id="ARBA00004123"/>
    </source>
</evidence>
<dbReference type="FunFam" id="2.130.10.10:FF:000031">
    <property type="entry name" value="Splicing factor 3b subunit 3"/>
    <property type="match status" value="1"/>
</dbReference>
<feature type="domain" description="RSE1/DDB1/CPSF1 C-terminal" evidence="7">
    <location>
        <begin position="876"/>
        <end position="1216"/>
    </location>
</feature>
<dbReference type="GO" id="GO:0006397">
    <property type="term" value="P:mRNA processing"/>
    <property type="evidence" value="ECO:0007669"/>
    <property type="project" value="UniProtKB-KW"/>
</dbReference>
<accession>A0A433QAD2</accession>